<evidence type="ECO:0000313" key="9">
    <source>
        <dbReference type="Proteomes" id="UP001139207"/>
    </source>
</evidence>
<feature type="transmembrane region" description="Helical" evidence="7">
    <location>
        <begin position="278"/>
        <end position="300"/>
    </location>
</feature>
<feature type="transmembrane region" description="Helical" evidence="7">
    <location>
        <begin position="363"/>
        <end position="382"/>
    </location>
</feature>
<evidence type="ECO:0000256" key="5">
    <source>
        <dbReference type="ARBA" id="ARBA00023136"/>
    </source>
</evidence>
<gene>
    <name evidence="8" type="ORF">MUN33_06490</name>
</gene>
<sequence length="518" mass="54762">MRDNDDRGFQSTDIHGTTADPALFNADLAPIATHHRKWGAFEIFNVWTNDVQSLAGYTLAASLFIGAGISGWYVFAAIILAGAIVNWLVNLSGAPSVRLGVPYAVMARLSMGVLGARFPALVRGVVAIFWYGAQTYFASTAVALAINSAFGSLQSGEFLGMNMVSWISYVIVAVLQVALFSRGIDAIARFLNVAGPAVYVVMVILLVVIWVRAGSEMLPAVGSIFNNDDVTGWAAVSAFVGVVGTMVAYFSAVIINFGDFSRFSRSERSMKLGNFTGLPLSLALFTFLALFITAGAYVVFQDGQGTPMDNPSDIVGQADSVVLSIIAAVTFLVATVGVNLVANFIPPAYDIANLAPSKISFRLGGIITALLGFVIGALWVAVIDDIGLPTFVDTLGAVLAPLYGVLVVDYYVIRRRQVDLRAAFSLDRDGPYFYRNGWNMKGLAAVSVAAVFAVLTVWVPALQDLSGFAWLIGAALGGVLYYAVMLGGPSRGRPSEVTAQDAPDAAVVSSGSGRPAAR</sequence>
<dbReference type="GO" id="GO:0015205">
    <property type="term" value="F:nucleobase transmembrane transporter activity"/>
    <property type="evidence" value="ECO:0007669"/>
    <property type="project" value="TreeGrafter"/>
</dbReference>
<comment type="caution">
    <text evidence="8">The sequence shown here is derived from an EMBL/GenBank/DDBJ whole genome shotgun (WGS) entry which is preliminary data.</text>
</comment>
<feature type="transmembrane region" description="Helical" evidence="7">
    <location>
        <begin position="158"/>
        <end position="178"/>
    </location>
</feature>
<name>A0A9X1WG00_9CORY</name>
<dbReference type="RefSeq" id="WP_244804091.1">
    <property type="nucleotide sequence ID" value="NZ_JALIEA010000012.1"/>
</dbReference>
<dbReference type="GO" id="GO:0005886">
    <property type="term" value="C:plasma membrane"/>
    <property type="evidence" value="ECO:0007669"/>
    <property type="project" value="TreeGrafter"/>
</dbReference>
<dbReference type="PANTHER" id="PTHR30618">
    <property type="entry name" value="NCS1 FAMILY PURINE/PYRIMIDINE TRANSPORTER"/>
    <property type="match status" value="1"/>
</dbReference>
<feature type="transmembrane region" description="Helical" evidence="7">
    <location>
        <begin position="467"/>
        <end position="484"/>
    </location>
</feature>
<evidence type="ECO:0000256" key="2">
    <source>
        <dbReference type="ARBA" id="ARBA00008974"/>
    </source>
</evidence>
<protein>
    <submittedName>
        <fullName evidence="8">NCS1 family nucleobase:cation symporter-1</fullName>
    </submittedName>
</protein>
<keyword evidence="9" id="KW-1185">Reference proteome</keyword>
<keyword evidence="3 7" id="KW-0812">Transmembrane</keyword>
<reference evidence="8" key="1">
    <citation type="submission" date="2022-04" db="EMBL/GenBank/DDBJ databases">
        <title>Corynebacterium kalidii LD5P10.</title>
        <authorList>
            <person name="Sun J.Q."/>
        </authorList>
    </citation>
    <scope>NUCLEOTIDE SEQUENCE</scope>
    <source>
        <strain evidence="8">LD5P10</strain>
    </source>
</reference>
<feature type="transmembrane region" description="Helical" evidence="7">
    <location>
        <begin position="63"/>
        <end position="89"/>
    </location>
</feature>
<feature type="transmembrane region" description="Helical" evidence="7">
    <location>
        <begin position="320"/>
        <end position="342"/>
    </location>
</feature>
<dbReference type="InterPro" id="IPR001248">
    <property type="entry name" value="Pur-cyt_permease"/>
</dbReference>
<accession>A0A9X1WG00</accession>
<comment type="similarity">
    <text evidence="2">Belongs to the purine-cytosine permease (2.A.39) family.</text>
</comment>
<evidence type="ECO:0000256" key="6">
    <source>
        <dbReference type="SAM" id="MobiDB-lite"/>
    </source>
</evidence>
<evidence type="ECO:0000256" key="3">
    <source>
        <dbReference type="ARBA" id="ARBA00022692"/>
    </source>
</evidence>
<evidence type="ECO:0000256" key="1">
    <source>
        <dbReference type="ARBA" id="ARBA00004141"/>
    </source>
</evidence>
<feature type="transmembrane region" description="Helical" evidence="7">
    <location>
        <begin position="233"/>
        <end position="257"/>
    </location>
</feature>
<keyword evidence="5 7" id="KW-0472">Membrane</keyword>
<comment type="subcellular location">
    <subcellularLocation>
        <location evidence="1">Membrane</location>
        <topology evidence="1">Multi-pass membrane protein</topology>
    </subcellularLocation>
</comment>
<keyword evidence="4 7" id="KW-1133">Transmembrane helix</keyword>
<feature type="transmembrane region" description="Helical" evidence="7">
    <location>
        <begin position="442"/>
        <end position="461"/>
    </location>
</feature>
<dbReference type="EMBL" id="JALIEA010000012">
    <property type="protein sequence ID" value="MCJ7858364.1"/>
    <property type="molecule type" value="Genomic_DNA"/>
</dbReference>
<dbReference type="InterPro" id="IPR045225">
    <property type="entry name" value="Uracil/uridine/allantoin_perm"/>
</dbReference>
<feature type="transmembrane region" description="Helical" evidence="7">
    <location>
        <begin position="101"/>
        <end position="118"/>
    </location>
</feature>
<dbReference type="CDD" id="cd11555">
    <property type="entry name" value="SLC-NCS1sbd_u1"/>
    <property type="match status" value="1"/>
</dbReference>
<evidence type="ECO:0000256" key="7">
    <source>
        <dbReference type="SAM" id="Phobius"/>
    </source>
</evidence>
<dbReference type="Gene3D" id="1.10.4160.10">
    <property type="entry name" value="Hydantoin permease"/>
    <property type="match status" value="1"/>
</dbReference>
<feature type="transmembrane region" description="Helical" evidence="7">
    <location>
        <begin position="394"/>
        <end position="413"/>
    </location>
</feature>
<feature type="transmembrane region" description="Helical" evidence="7">
    <location>
        <begin position="125"/>
        <end position="146"/>
    </location>
</feature>
<organism evidence="8 9">
    <name type="scientific">Corynebacterium kalidii</name>
    <dbReference type="NCBI Taxonomy" id="2931982"/>
    <lineage>
        <taxon>Bacteria</taxon>
        <taxon>Bacillati</taxon>
        <taxon>Actinomycetota</taxon>
        <taxon>Actinomycetes</taxon>
        <taxon>Mycobacteriales</taxon>
        <taxon>Corynebacteriaceae</taxon>
        <taxon>Corynebacterium</taxon>
    </lineage>
</organism>
<dbReference type="AlphaFoldDB" id="A0A9X1WG00"/>
<feature type="region of interest" description="Disordered" evidence="6">
    <location>
        <begin position="494"/>
        <end position="518"/>
    </location>
</feature>
<dbReference type="Proteomes" id="UP001139207">
    <property type="component" value="Unassembled WGS sequence"/>
</dbReference>
<evidence type="ECO:0000313" key="8">
    <source>
        <dbReference type="EMBL" id="MCJ7858364.1"/>
    </source>
</evidence>
<dbReference type="PANTHER" id="PTHR30618:SF6">
    <property type="entry name" value="NCS1 FAMILY NUCLEOBASE:CATION SYMPORTER-1"/>
    <property type="match status" value="1"/>
</dbReference>
<dbReference type="Pfam" id="PF02133">
    <property type="entry name" value="Transp_cyt_pur"/>
    <property type="match status" value="1"/>
</dbReference>
<evidence type="ECO:0000256" key="4">
    <source>
        <dbReference type="ARBA" id="ARBA00022989"/>
    </source>
</evidence>
<feature type="transmembrane region" description="Helical" evidence="7">
    <location>
        <begin position="190"/>
        <end position="213"/>
    </location>
</feature>
<proteinExistence type="inferred from homology"/>